<dbReference type="RefSeq" id="WP_057558425.1">
    <property type="nucleotide sequence ID" value="NZ_CDNY01000003.1"/>
</dbReference>
<gene>
    <name evidence="1" type="ORF">UMC4404_12261</name>
</gene>
<comment type="caution">
    <text evidence="1">The sequence shown here is derived from an EMBL/GenBank/DDBJ whole genome shotgun (WGS) entry which is preliminary data.</text>
</comment>
<dbReference type="Proteomes" id="UP000049685">
    <property type="component" value="Unassembled WGS sequence"/>
</dbReference>
<accession>A0A9P1PBE8</accession>
<evidence type="ECO:0000313" key="2">
    <source>
        <dbReference type="Proteomes" id="UP000049685"/>
    </source>
</evidence>
<proteinExistence type="predicted"/>
<sequence length="334" mass="39960">MERGKMNLIELNTLALNMKKDWLENRCIMCRSILTEDNDTDEHIYPKWLLRKYNMFNKKLTLPNGNSMFYHKWIVKCCKECNGGNMSDMEEVIKKAVNKGYESFKDTNEEIIVWWLMKIYYAKIHKETMMKVNMADINSKKIIESEAFIKYDPIFMYMNSLFKGIKFQKKPYELFIFKTENEDIFDYIDDITTNTVFMRLNDILIVCRFNSFGFLGMFCERELIALNKVDKVHYLQVLELFSKMVYYSKTFGLKTKHEYLLKEDGAYITTEIVSVEEIERTNCRDMNEMLVNIFKLRDINIDRPRSENQTISFIFNSIVDIKTYEDIEANRKIT</sequence>
<reference evidence="2" key="1">
    <citation type="submission" date="2015-01" db="EMBL/GenBank/DDBJ databases">
        <authorList>
            <person name="Aslett A.Martin."/>
            <person name="De Silva Nishadi"/>
        </authorList>
    </citation>
    <scope>NUCLEOTIDE SEQUENCE [LARGE SCALE GENOMIC DNA]</scope>
    <source>
        <strain evidence="2">UMC4404</strain>
    </source>
</reference>
<evidence type="ECO:0000313" key="1">
    <source>
        <dbReference type="EMBL" id="CEO33246.1"/>
    </source>
</evidence>
<dbReference type="EMBL" id="CDNY01000003">
    <property type="protein sequence ID" value="CEO33246.1"/>
    <property type="molecule type" value="Genomic_DNA"/>
</dbReference>
<organism evidence="1 2">
    <name type="scientific">Paraclostridium sordellii</name>
    <name type="common">Clostridium sordellii</name>
    <dbReference type="NCBI Taxonomy" id="1505"/>
    <lineage>
        <taxon>Bacteria</taxon>
        <taxon>Bacillati</taxon>
        <taxon>Bacillota</taxon>
        <taxon>Clostridia</taxon>
        <taxon>Peptostreptococcales</taxon>
        <taxon>Peptostreptococcaceae</taxon>
        <taxon>Paraclostridium</taxon>
    </lineage>
</organism>
<evidence type="ECO:0008006" key="3">
    <source>
        <dbReference type="Google" id="ProtNLM"/>
    </source>
</evidence>
<dbReference type="AlphaFoldDB" id="A0A9P1PBE8"/>
<name>A0A9P1PBE8_PARSO</name>
<protein>
    <recommendedName>
        <fullName evidence="3">HNH endonuclease</fullName>
    </recommendedName>
</protein>